<evidence type="ECO:0000256" key="4">
    <source>
        <dbReference type="ARBA" id="ARBA00022737"/>
    </source>
</evidence>
<keyword evidence="9" id="KW-0175">Coiled coil</keyword>
<dbReference type="FunFam" id="3.30.160.60:FF:001158">
    <property type="entry name" value="zinc finger protein 22"/>
    <property type="match status" value="1"/>
</dbReference>
<feature type="domain" description="C2H2-type" evidence="10">
    <location>
        <begin position="468"/>
        <end position="495"/>
    </location>
</feature>
<evidence type="ECO:0000256" key="9">
    <source>
        <dbReference type="SAM" id="Coils"/>
    </source>
</evidence>
<evidence type="ECO:0000256" key="8">
    <source>
        <dbReference type="PROSITE-ProRule" id="PRU00042"/>
    </source>
</evidence>
<dbReference type="Pfam" id="PF00096">
    <property type="entry name" value="zf-C2H2"/>
    <property type="match status" value="2"/>
</dbReference>
<dbReference type="GO" id="GO:0008270">
    <property type="term" value="F:zinc ion binding"/>
    <property type="evidence" value="ECO:0007669"/>
    <property type="project" value="UniProtKB-KW"/>
</dbReference>
<evidence type="ECO:0000256" key="7">
    <source>
        <dbReference type="ARBA" id="ARBA00023242"/>
    </source>
</evidence>
<accession>A0A8M1KHD3</accession>
<dbReference type="PANTHER" id="PTHR23235:SF120">
    <property type="entry name" value="KRUPPEL-LIKE FACTOR 15"/>
    <property type="match status" value="1"/>
</dbReference>
<name>A0A8M1KHD3_CLUHA</name>
<evidence type="ECO:0000256" key="6">
    <source>
        <dbReference type="ARBA" id="ARBA00022833"/>
    </source>
</evidence>
<dbReference type="PROSITE" id="PS00028">
    <property type="entry name" value="ZINC_FINGER_C2H2_1"/>
    <property type="match status" value="4"/>
</dbReference>
<evidence type="ECO:0000313" key="12">
    <source>
        <dbReference type="RefSeq" id="XP_042561728.1"/>
    </source>
</evidence>
<feature type="domain" description="C2H2-type" evidence="10">
    <location>
        <begin position="412"/>
        <end position="439"/>
    </location>
</feature>
<protein>
    <submittedName>
        <fullName evidence="12">Oocyte zinc finger protein XlCOF8.4-like isoform X2</fullName>
    </submittedName>
</protein>
<dbReference type="GO" id="GO:0005634">
    <property type="term" value="C:nucleus"/>
    <property type="evidence" value="ECO:0007669"/>
    <property type="project" value="UniProtKB-SubCell"/>
</dbReference>
<feature type="coiled-coil region" evidence="9">
    <location>
        <begin position="41"/>
        <end position="68"/>
    </location>
</feature>
<gene>
    <name evidence="12" type="primary">LOC122130933</name>
</gene>
<evidence type="ECO:0000256" key="2">
    <source>
        <dbReference type="ARBA" id="ARBA00006991"/>
    </source>
</evidence>
<proteinExistence type="inferred from homology"/>
<evidence type="ECO:0000259" key="10">
    <source>
        <dbReference type="PROSITE" id="PS50157"/>
    </source>
</evidence>
<evidence type="ECO:0000313" key="11">
    <source>
        <dbReference type="Proteomes" id="UP000515152"/>
    </source>
</evidence>
<comment type="similarity">
    <text evidence="2">Belongs to the krueppel C2H2-type zinc-finger protein family.</text>
</comment>
<organism evidence="11 12">
    <name type="scientific">Clupea harengus</name>
    <name type="common">Atlantic herring</name>
    <dbReference type="NCBI Taxonomy" id="7950"/>
    <lineage>
        <taxon>Eukaryota</taxon>
        <taxon>Metazoa</taxon>
        <taxon>Chordata</taxon>
        <taxon>Craniata</taxon>
        <taxon>Vertebrata</taxon>
        <taxon>Euteleostomi</taxon>
        <taxon>Actinopterygii</taxon>
        <taxon>Neopterygii</taxon>
        <taxon>Teleostei</taxon>
        <taxon>Clupei</taxon>
        <taxon>Clupeiformes</taxon>
        <taxon>Clupeoidei</taxon>
        <taxon>Clupeidae</taxon>
        <taxon>Clupea</taxon>
    </lineage>
</organism>
<keyword evidence="3" id="KW-0479">Metal-binding</keyword>
<dbReference type="RefSeq" id="XP_042561728.1">
    <property type="nucleotide sequence ID" value="XM_042705794.1"/>
</dbReference>
<evidence type="ECO:0000256" key="5">
    <source>
        <dbReference type="ARBA" id="ARBA00022771"/>
    </source>
</evidence>
<dbReference type="PANTHER" id="PTHR23235">
    <property type="entry name" value="KRUEPPEL-LIKE TRANSCRIPTION FACTOR"/>
    <property type="match status" value="1"/>
</dbReference>
<feature type="domain" description="C2H2-type" evidence="10">
    <location>
        <begin position="496"/>
        <end position="524"/>
    </location>
</feature>
<dbReference type="Proteomes" id="UP000515152">
    <property type="component" value="Unplaced"/>
</dbReference>
<keyword evidence="6" id="KW-0862">Zinc</keyword>
<dbReference type="GO" id="GO:0000978">
    <property type="term" value="F:RNA polymerase II cis-regulatory region sequence-specific DNA binding"/>
    <property type="evidence" value="ECO:0007669"/>
    <property type="project" value="TreeGrafter"/>
</dbReference>
<evidence type="ECO:0000256" key="3">
    <source>
        <dbReference type="ARBA" id="ARBA00022723"/>
    </source>
</evidence>
<keyword evidence="5 8" id="KW-0863">Zinc-finger</keyword>
<dbReference type="GO" id="GO:0000981">
    <property type="term" value="F:DNA-binding transcription factor activity, RNA polymerase II-specific"/>
    <property type="evidence" value="ECO:0007669"/>
    <property type="project" value="TreeGrafter"/>
</dbReference>
<sequence>MTNNIAFKTQIASIMEVLANAAVAEICKLLDDDYAVLRVEISQSHNENRTLKRKLQTLELKMARERAERTIRERVPNARSGGRTSVMERNRGWRGGGNFVIRDRFLASQGESSWRGRRCFTEDPPTKRTSEMEEPTVIELEDPVVQIKQEIPEAVLHEPEETSWKRVLGPVCDGMVSHTVNAEPLASPAEQTGSRENVVEAVKADLDLPLSKMEGRDERQVDAASSFSLTGFKESELTINNTMFTSSSREELSVPPPMEHRAFSSVVKMEFEDANLCAELNGPSTSAGHWSGTVGVEWNSGMASGQTEDHGSTSNTLESSDMFSTISHIKMENQEETDVNGLGVNRATHFPADVFSAPDLHQHRRQWLSRNFKKRISEDFQSSDTSEMPVSTFMQICTRQRPGKRRERKKNLTCPICGIGIRYPVEMKIHQRVHTGEKPYRCTMCPARFAQSGCLKVHLRCHTGEKPYACPQCGKCFSLSSTLKSHLRLHTGEKPFSCLYCDKSFASKRYLQKHQKRVHTGTMSTKASH</sequence>
<comment type="subcellular location">
    <subcellularLocation>
        <location evidence="1">Nucleus</location>
    </subcellularLocation>
</comment>
<dbReference type="SMART" id="SM00355">
    <property type="entry name" value="ZnF_C2H2"/>
    <property type="match status" value="4"/>
</dbReference>
<reference evidence="12" key="1">
    <citation type="submission" date="2025-08" db="UniProtKB">
        <authorList>
            <consortium name="RefSeq"/>
        </authorList>
    </citation>
    <scope>IDENTIFICATION</scope>
</reference>
<keyword evidence="7" id="KW-0539">Nucleus</keyword>
<evidence type="ECO:0000256" key="1">
    <source>
        <dbReference type="ARBA" id="ARBA00004123"/>
    </source>
</evidence>
<keyword evidence="4" id="KW-0677">Repeat</keyword>
<dbReference type="FunFam" id="3.30.160.60:FF:002343">
    <property type="entry name" value="Zinc finger protein 33A"/>
    <property type="match status" value="2"/>
</dbReference>
<dbReference type="AlphaFoldDB" id="A0A8M1KHD3"/>
<feature type="domain" description="C2H2-type" evidence="10">
    <location>
        <begin position="440"/>
        <end position="467"/>
    </location>
</feature>
<keyword evidence="11" id="KW-1185">Reference proteome</keyword>
<dbReference type="InterPro" id="IPR013087">
    <property type="entry name" value="Znf_C2H2_type"/>
</dbReference>
<dbReference type="GeneID" id="122130933"/>
<dbReference type="PROSITE" id="PS50157">
    <property type="entry name" value="ZINC_FINGER_C2H2_2"/>
    <property type="match status" value="4"/>
</dbReference>